<reference evidence="3" key="1">
    <citation type="submission" date="2016-03" db="EMBL/GenBank/DDBJ databases">
        <title>Mechanisms controlling the formation of the plant cell surface in tip-growing cells are functionally conserved among land plants.</title>
        <authorList>
            <person name="Honkanen S."/>
            <person name="Jones V.A."/>
            <person name="Morieri G."/>
            <person name="Champion C."/>
            <person name="Hetherington A.J."/>
            <person name="Kelly S."/>
            <person name="Saint-Marcoux D."/>
            <person name="Proust H."/>
            <person name="Prescott H."/>
            <person name="Dolan L."/>
        </authorList>
    </citation>
    <scope>NUCLEOTIDE SEQUENCE [LARGE SCALE GENOMIC DNA]</scope>
    <source>
        <tissue evidence="3">Whole gametophyte</tissue>
    </source>
</reference>
<evidence type="ECO:0000256" key="1">
    <source>
        <dbReference type="SAM" id="MobiDB-lite"/>
    </source>
</evidence>
<evidence type="ECO:0000256" key="2">
    <source>
        <dbReference type="SAM" id="Phobius"/>
    </source>
</evidence>
<keyword evidence="2" id="KW-0812">Transmembrane</keyword>
<sequence>METKCVEQRMVKTQRERPESGTKSGTGFSRGGVLDSSPSQSLRPSAHLFALEVWHCPIFTVAHPNLGQSKACKAGKQAGRARQGKQTVCREEDFKGEVKEDGDWNRIRLGGFPQLASCTTYLLLTGVWWVCVLCVVTKLRWGFGHILVFRLADDAVLLLAVGRIEVFGKRPAA</sequence>
<accession>A0A176VSI6</accession>
<organism evidence="3 4">
    <name type="scientific">Marchantia polymorpha subsp. ruderalis</name>
    <dbReference type="NCBI Taxonomy" id="1480154"/>
    <lineage>
        <taxon>Eukaryota</taxon>
        <taxon>Viridiplantae</taxon>
        <taxon>Streptophyta</taxon>
        <taxon>Embryophyta</taxon>
        <taxon>Marchantiophyta</taxon>
        <taxon>Marchantiopsida</taxon>
        <taxon>Marchantiidae</taxon>
        <taxon>Marchantiales</taxon>
        <taxon>Marchantiaceae</taxon>
        <taxon>Marchantia</taxon>
    </lineage>
</organism>
<keyword evidence="2" id="KW-1133">Transmembrane helix</keyword>
<dbReference type="EMBL" id="LVLJ01002791">
    <property type="protein sequence ID" value="OAE23697.1"/>
    <property type="molecule type" value="Genomic_DNA"/>
</dbReference>
<evidence type="ECO:0000313" key="4">
    <source>
        <dbReference type="Proteomes" id="UP000077202"/>
    </source>
</evidence>
<feature type="compositionally biased region" description="Basic and acidic residues" evidence="1">
    <location>
        <begin position="1"/>
        <end position="20"/>
    </location>
</feature>
<comment type="caution">
    <text evidence="3">The sequence shown here is derived from an EMBL/GenBank/DDBJ whole genome shotgun (WGS) entry which is preliminary data.</text>
</comment>
<keyword evidence="4" id="KW-1185">Reference proteome</keyword>
<protein>
    <submittedName>
        <fullName evidence="3">Uncharacterized protein</fullName>
    </submittedName>
</protein>
<feature type="transmembrane region" description="Helical" evidence="2">
    <location>
        <begin position="121"/>
        <end position="141"/>
    </location>
</feature>
<feature type="region of interest" description="Disordered" evidence="1">
    <location>
        <begin position="1"/>
        <end position="39"/>
    </location>
</feature>
<gene>
    <name evidence="3" type="ORF">AXG93_2253s1080</name>
</gene>
<keyword evidence="2" id="KW-0472">Membrane</keyword>
<evidence type="ECO:0000313" key="3">
    <source>
        <dbReference type="EMBL" id="OAE23697.1"/>
    </source>
</evidence>
<dbReference type="Proteomes" id="UP000077202">
    <property type="component" value="Unassembled WGS sequence"/>
</dbReference>
<dbReference type="AlphaFoldDB" id="A0A176VSI6"/>
<name>A0A176VSI6_MARPO</name>
<proteinExistence type="predicted"/>